<reference evidence="2 3" key="1">
    <citation type="submission" date="2018-05" db="EMBL/GenBank/DDBJ databases">
        <title>Evolution of GPA BGCs.</title>
        <authorList>
            <person name="Waglechner N."/>
            <person name="Wright G.D."/>
        </authorList>
    </citation>
    <scope>NUCLEOTIDE SEQUENCE [LARGE SCALE GENOMIC DNA]</scope>
    <source>
        <strain evidence="2 3">A82846</strain>
    </source>
</reference>
<organism evidence="2 3">
    <name type="scientific">Kibdelosporangium aridum</name>
    <dbReference type="NCBI Taxonomy" id="2030"/>
    <lineage>
        <taxon>Bacteria</taxon>
        <taxon>Bacillati</taxon>
        <taxon>Actinomycetota</taxon>
        <taxon>Actinomycetes</taxon>
        <taxon>Pseudonocardiales</taxon>
        <taxon>Pseudonocardiaceae</taxon>
        <taxon>Kibdelosporangium</taxon>
    </lineage>
</organism>
<sequence length="221" mass="23968">MSLPTNSIRSMLRADHARLADLITGLTDDQARADSALPGWSRGHVLTHLAEHAKALKRQTEYALDGKLVDMYDGGPPSRAAAIQAGSSRPASALVDDVVQSAKELETAWDAVGPNDWERPVTYRNGTLEGIVLARWRELEIHSADLNLGHVDWSPEFCDYIIGFLSPRVPSGVSVALPDRVLGDGEPVHVSGDPREIAAWLAGRDHSGLTFSQPIELGPWP</sequence>
<keyword evidence="2" id="KW-0413">Isomerase</keyword>
<dbReference type="AlphaFoldDB" id="A0A428ZRT8"/>
<dbReference type="OrthoDB" id="5118203at2"/>
<proteinExistence type="predicted"/>
<dbReference type="InterPro" id="IPR034660">
    <property type="entry name" value="DinB/YfiT-like"/>
</dbReference>
<keyword evidence="2" id="KW-0670">Pyruvate</keyword>
<dbReference type="SUPFAM" id="SSF55718">
    <property type="entry name" value="SCP-like"/>
    <property type="match status" value="1"/>
</dbReference>
<gene>
    <name evidence="2" type="ORF">DMH04_04800</name>
</gene>
<dbReference type="EMBL" id="QHKI01000002">
    <property type="protein sequence ID" value="RSM90775.1"/>
    <property type="molecule type" value="Genomic_DNA"/>
</dbReference>
<dbReference type="RefSeq" id="WP_037271088.1">
    <property type="nucleotide sequence ID" value="NZ_QHKI01000002.1"/>
</dbReference>
<name>A0A428ZRT8_KIBAR</name>
<dbReference type="Gene3D" id="1.20.120.450">
    <property type="entry name" value="dinb family like domain"/>
    <property type="match status" value="1"/>
</dbReference>
<dbReference type="NCBIfam" id="TIGR03083">
    <property type="entry name" value="maleylpyruvate isomerase family mycothiol-dependent enzyme"/>
    <property type="match status" value="1"/>
</dbReference>
<dbReference type="GO" id="GO:0016853">
    <property type="term" value="F:isomerase activity"/>
    <property type="evidence" value="ECO:0007669"/>
    <property type="project" value="UniProtKB-KW"/>
</dbReference>
<comment type="caution">
    <text evidence="2">The sequence shown here is derived from an EMBL/GenBank/DDBJ whole genome shotgun (WGS) entry which is preliminary data.</text>
</comment>
<dbReference type="InterPro" id="IPR024344">
    <property type="entry name" value="MDMPI_metal-binding"/>
</dbReference>
<dbReference type="InterPro" id="IPR017517">
    <property type="entry name" value="Maleyloyr_isom"/>
</dbReference>
<evidence type="ECO:0000259" key="1">
    <source>
        <dbReference type="Pfam" id="PF11716"/>
    </source>
</evidence>
<evidence type="ECO:0000313" key="3">
    <source>
        <dbReference type="Proteomes" id="UP000287547"/>
    </source>
</evidence>
<protein>
    <submittedName>
        <fullName evidence="2">Maleylpyruvate isomerase family mycothiol-dependent enzyme</fullName>
    </submittedName>
</protein>
<feature type="domain" description="Mycothiol-dependent maleylpyruvate isomerase metal-binding" evidence="1">
    <location>
        <begin position="12"/>
        <end position="146"/>
    </location>
</feature>
<dbReference type="Pfam" id="PF11716">
    <property type="entry name" value="MDMPI_N"/>
    <property type="match status" value="1"/>
</dbReference>
<accession>A0A428ZRT8</accession>
<evidence type="ECO:0000313" key="2">
    <source>
        <dbReference type="EMBL" id="RSM90775.1"/>
    </source>
</evidence>
<dbReference type="GO" id="GO:0046872">
    <property type="term" value="F:metal ion binding"/>
    <property type="evidence" value="ECO:0007669"/>
    <property type="project" value="InterPro"/>
</dbReference>
<dbReference type="SUPFAM" id="SSF109854">
    <property type="entry name" value="DinB/YfiT-like putative metalloenzymes"/>
    <property type="match status" value="1"/>
</dbReference>
<dbReference type="InterPro" id="IPR036527">
    <property type="entry name" value="SCP2_sterol-bd_dom_sf"/>
</dbReference>
<dbReference type="Proteomes" id="UP000287547">
    <property type="component" value="Unassembled WGS sequence"/>
</dbReference>